<dbReference type="STRING" id="225359.A0A2S4Q0P1"/>
<accession>A0A2S4Q0P1</accession>
<evidence type="ECO:0000313" key="1">
    <source>
        <dbReference type="EMBL" id="POS87848.1"/>
    </source>
</evidence>
<keyword evidence="2" id="KW-1185">Reference proteome</keyword>
<dbReference type="EMBL" id="PEDP01000061">
    <property type="protein sequence ID" value="POS87848.1"/>
    <property type="molecule type" value="Genomic_DNA"/>
</dbReference>
<name>A0A2S4Q0P1_9PEZI</name>
<organism evidence="1 2">
    <name type="scientific">Erysiphe pulchra</name>
    <dbReference type="NCBI Taxonomy" id="225359"/>
    <lineage>
        <taxon>Eukaryota</taxon>
        <taxon>Fungi</taxon>
        <taxon>Dikarya</taxon>
        <taxon>Ascomycota</taxon>
        <taxon>Pezizomycotina</taxon>
        <taxon>Leotiomycetes</taxon>
        <taxon>Erysiphales</taxon>
        <taxon>Erysiphaceae</taxon>
        <taxon>Erysiphe</taxon>
    </lineage>
</organism>
<dbReference type="AlphaFoldDB" id="A0A2S4Q0P1"/>
<dbReference type="OrthoDB" id="5366531at2759"/>
<dbReference type="Proteomes" id="UP000237438">
    <property type="component" value="Unassembled WGS sequence"/>
</dbReference>
<evidence type="ECO:0000313" key="2">
    <source>
        <dbReference type="Proteomes" id="UP000237438"/>
    </source>
</evidence>
<comment type="caution">
    <text evidence="1">The sequence shown here is derived from an EMBL/GenBank/DDBJ whole genome shotgun (WGS) entry which is preliminary data.</text>
</comment>
<reference evidence="1 2" key="1">
    <citation type="submission" date="2017-10" db="EMBL/GenBank/DDBJ databases">
        <title>Development of genomic resources for the powdery mildew, Erysiphe pulchra.</title>
        <authorList>
            <person name="Wadl P.A."/>
            <person name="Mack B.M."/>
            <person name="Moore G."/>
            <person name="Beltz S.B."/>
        </authorList>
    </citation>
    <scope>NUCLEOTIDE SEQUENCE [LARGE SCALE GENOMIC DNA]</scope>
    <source>
        <strain evidence="1">Cflorida</strain>
    </source>
</reference>
<protein>
    <recommendedName>
        <fullName evidence="3">Pentatricopeptide repeat domain-containing protein</fullName>
    </recommendedName>
</protein>
<proteinExistence type="predicted"/>
<evidence type="ECO:0008006" key="3">
    <source>
        <dbReference type="Google" id="ProtNLM"/>
    </source>
</evidence>
<gene>
    <name evidence="1" type="ORF">EPUL_000414</name>
</gene>
<sequence>MLLLRHTSLNFTRCLAARGSVTGSSFTTTNQMSTKCDEPNINCNHILSSLPNKSDSVLEKKWNENNSQDVNNTIILDKSTSLPLIQTVKKNSRKRRIGEIPLIYGIWEHMYWGRDQLESESDLQNLQPTNLLHQSHGDVDVQLWGYLLNYRQQTHGLIGVRMFWNAIINRGMLLPTSGALAKKIWTTFLELGFTDFSILNQICDYADDIWERHRERWLLLYVSILEHTLIHEKGKNALIWHRRLFPHHPPGAARFREFFREIVHQKGNLSALKMIYKLSPYRNVYSGVVPLYFKRGQVKEAIDWHFYLIKNNDLPSNARMIEPLIRFLSAYDKPKSELILKSLAEAGILICPKTGDQANDDLKISGELMNIIHGKTFGISVKKYNDELGARWFATSWVQLDTAINTISALGVQEIGPISLQAIALRDPTINSIIHRIKQLQNLGISLRDSVFIKALEHFARIGNEEFLEGLLRSDQHPDQFDDFKLQQELLFGYAKAHKWSDFYRTMEIQSLRCKNTETYKRNVMLKVLLSNNQIYDVQQMLDHMQNEGNLIKSSSISRIVSRLMRPRRRGCGPCGSNKQLNSSIKFLRDIMLSGNHVPAYHWREIIKRLGMLGRLDHLENLCLFLGRWYLSSRGNEPGVRKFLSEIDASHPKHPTRILFDNNFQRAVIAWGFIHPLKTAYRNSILKPKQQRKDCMEQSSPPSKLPNITFGINLLRKLQELGIYIDGCIVARAILNRLITYFGPNISTRKYNREAQIIMQGQLMDVIKQIDDALGKSYYQNLNDSLPAYLKCLIESKLYKLQRIKKCMKATTSVQKSF</sequence>